<gene>
    <name evidence="9" type="ORF">Plec18167_003750</name>
</gene>
<comment type="caution">
    <text evidence="9">The sequence shown here is derived from an EMBL/GenBank/DDBJ whole genome shotgun (WGS) entry which is preliminary data.</text>
</comment>
<dbReference type="Pfam" id="PF04082">
    <property type="entry name" value="Fungal_trans"/>
    <property type="match status" value="1"/>
</dbReference>
<keyword evidence="2" id="KW-0479">Metal-binding</keyword>
<evidence type="ECO:0000256" key="7">
    <source>
        <dbReference type="SAM" id="MobiDB-lite"/>
    </source>
</evidence>
<evidence type="ECO:0000256" key="5">
    <source>
        <dbReference type="ARBA" id="ARBA00022833"/>
    </source>
</evidence>
<name>A0ABR3XXI1_9EURO</name>
<keyword evidence="4" id="KW-0863">Zinc-finger</keyword>
<evidence type="ECO:0000256" key="2">
    <source>
        <dbReference type="ARBA" id="ARBA00022723"/>
    </source>
</evidence>
<evidence type="ECO:0000256" key="1">
    <source>
        <dbReference type="ARBA" id="ARBA00004123"/>
    </source>
</evidence>
<dbReference type="CDD" id="cd12148">
    <property type="entry name" value="fungal_TF_MHR"/>
    <property type="match status" value="1"/>
</dbReference>
<evidence type="ECO:0000256" key="4">
    <source>
        <dbReference type="ARBA" id="ARBA00022771"/>
    </source>
</evidence>
<keyword evidence="5" id="KW-0862">Zinc</keyword>
<evidence type="ECO:0000313" key="9">
    <source>
        <dbReference type="EMBL" id="KAL1880346.1"/>
    </source>
</evidence>
<dbReference type="InterPro" id="IPR007219">
    <property type="entry name" value="XnlR_reg_dom"/>
</dbReference>
<sequence length="514" mass="58010">MEEDLNTDDSDGPPDAFGNREQLTNDTVDASSNPFSEQRKQQTLAGDSTQVDNLNNAIYQMRNRLEFLRNFTQATGLNQAYNYKRPFLQMSPIGSGLDIYDAALYSTEKEHLMPNPWSYFLGEVETGLDNYHEIGGINSPPSQAETSNDPVLVKASQIWDLFRPAIEKSPDESLSMFNVINFFSPENLARYLPLFWDRWYPHCPIIHRPTFDITACPPLLLFSMALIGSFMSSDELDHQHAKVFLDMAEELIFSHPIFSDSFASSGEGFHSSDISILQATYFISVMQKWEGNRTSKLRIQRSRFTTFVAAIRAIGLSRGTHGGVTVASDFGLDRWREYIQKEEMIRTFTYAFLLDSAFVIFHNSVPRMVLQEMVVDLTCPEELFQASSVVEFISAAKSNPKMSKPTPLLTTCIRNLCKETPDLEIIRYLSSASTLNMFTIATDSNSWTDISSKNVIYTHISGNWPAQYGPKPVGDGLEVNSRKIGACSYFYTTVDEGRLHAACGRIRMSRQNSS</sequence>
<dbReference type="PANTHER" id="PTHR40626">
    <property type="entry name" value="MIP31509P"/>
    <property type="match status" value="1"/>
</dbReference>
<proteinExistence type="predicted"/>
<evidence type="ECO:0000256" key="6">
    <source>
        <dbReference type="ARBA" id="ARBA00023242"/>
    </source>
</evidence>
<evidence type="ECO:0000259" key="8">
    <source>
        <dbReference type="Pfam" id="PF04082"/>
    </source>
</evidence>
<evidence type="ECO:0000313" key="10">
    <source>
        <dbReference type="Proteomes" id="UP001583193"/>
    </source>
</evidence>
<dbReference type="Proteomes" id="UP001583193">
    <property type="component" value="Unassembled WGS sequence"/>
</dbReference>
<dbReference type="InterPro" id="IPR051059">
    <property type="entry name" value="VerF-like"/>
</dbReference>
<keyword evidence="3" id="KW-0677">Repeat</keyword>
<organism evidence="9 10">
    <name type="scientific">Paecilomyces lecythidis</name>
    <dbReference type="NCBI Taxonomy" id="3004212"/>
    <lineage>
        <taxon>Eukaryota</taxon>
        <taxon>Fungi</taxon>
        <taxon>Dikarya</taxon>
        <taxon>Ascomycota</taxon>
        <taxon>Pezizomycotina</taxon>
        <taxon>Eurotiomycetes</taxon>
        <taxon>Eurotiomycetidae</taxon>
        <taxon>Eurotiales</taxon>
        <taxon>Thermoascaceae</taxon>
        <taxon>Paecilomyces</taxon>
    </lineage>
</organism>
<dbReference type="EMBL" id="JAVDPF010000009">
    <property type="protein sequence ID" value="KAL1880346.1"/>
    <property type="molecule type" value="Genomic_DNA"/>
</dbReference>
<comment type="subcellular location">
    <subcellularLocation>
        <location evidence="1">Nucleus</location>
    </subcellularLocation>
</comment>
<keyword evidence="10" id="KW-1185">Reference proteome</keyword>
<feature type="compositionally biased region" description="Polar residues" evidence="7">
    <location>
        <begin position="21"/>
        <end position="46"/>
    </location>
</feature>
<evidence type="ECO:0000256" key="3">
    <source>
        <dbReference type="ARBA" id="ARBA00022737"/>
    </source>
</evidence>
<protein>
    <recommendedName>
        <fullName evidence="8">Xylanolytic transcriptional activator regulatory domain-containing protein</fullName>
    </recommendedName>
</protein>
<feature type="domain" description="Xylanolytic transcriptional activator regulatory" evidence="8">
    <location>
        <begin position="194"/>
        <end position="425"/>
    </location>
</feature>
<dbReference type="PANTHER" id="PTHR40626:SF3">
    <property type="entry name" value="TRANSCRIPTION FACTOR WITH C2H2 AND ZN(2)-CYS(6) DNA BINDING DOMAIN (EUROFUNG)-RELATED"/>
    <property type="match status" value="1"/>
</dbReference>
<accession>A0ABR3XXI1</accession>
<feature type="region of interest" description="Disordered" evidence="7">
    <location>
        <begin position="1"/>
        <end position="46"/>
    </location>
</feature>
<feature type="compositionally biased region" description="Acidic residues" evidence="7">
    <location>
        <begin position="1"/>
        <end position="12"/>
    </location>
</feature>
<keyword evidence="6" id="KW-0539">Nucleus</keyword>
<reference evidence="9 10" key="1">
    <citation type="journal article" date="2024" name="IMA Fungus">
        <title>IMA Genome - F19 : A genome assembly and annotation guide to empower mycologists, including annotated draft genome sequences of Ceratocystis pirilliformis, Diaporthe australafricana, Fusarium ophioides, Paecilomyces lecythidis, and Sporothrix stenoceras.</title>
        <authorList>
            <person name="Aylward J."/>
            <person name="Wilson A.M."/>
            <person name="Visagie C.M."/>
            <person name="Spraker J."/>
            <person name="Barnes I."/>
            <person name="Buitendag C."/>
            <person name="Ceriani C."/>
            <person name="Del Mar Angel L."/>
            <person name="du Plessis D."/>
            <person name="Fuchs T."/>
            <person name="Gasser K."/>
            <person name="Kramer D."/>
            <person name="Li W."/>
            <person name="Munsamy K."/>
            <person name="Piso A."/>
            <person name="Price J.L."/>
            <person name="Sonnekus B."/>
            <person name="Thomas C."/>
            <person name="van der Nest A."/>
            <person name="van Dijk A."/>
            <person name="van Heerden A."/>
            <person name="van Vuuren N."/>
            <person name="Yilmaz N."/>
            <person name="Duong T.A."/>
            <person name="van der Merwe N.A."/>
            <person name="Wingfield M.J."/>
            <person name="Wingfield B.D."/>
        </authorList>
    </citation>
    <scope>NUCLEOTIDE SEQUENCE [LARGE SCALE GENOMIC DNA]</scope>
    <source>
        <strain evidence="9 10">CMW 18167</strain>
    </source>
</reference>